<comment type="caution">
    <text evidence="2">The sequence shown here is derived from an EMBL/GenBank/DDBJ whole genome shotgun (WGS) entry which is preliminary data.</text>
</comment>
<dbReference type="EMBL" id="LCQD01000009">
    <property type="protein sequence ID" value="KKW12769.1"/>
    <property type="molecule type" value="Genomic_DNA"/>
</dbReference>
<accession>A0A0G1Z212</accession>
<evidence type="ECO:0000313" key="3">
    <source>
        <dbReference type="Proteomes" id="UP000034588"/>
    </source>
</evidence>
<evidence type="ECO:0000256" key="1">
    <source>
        <dbReference type="SAM" id="Phobius"/>
    </source>
</evidence>
<keyword evidence="1" id="KW-0472">Membrane</keyword>
<feature type="transmembrane region" description="Helical" evidence="1">
    <location>
        <begin position="20"/>
        <end position="40"/>
    </location>
</feature>
<proteinExistence type="predicted"/>
<protein>
    <submittedName>
        <fullName evidence="2">Uncharacterized protein</fullName>
    </submittedName>
</protein>
<name>A0A0G1Z212_9BACT</name>
<keyword evidence="1" id="KW-1133">Transmembrane helix</keyword>
<dbReference type="AlphaFoldDB" id="A0A0G1Z212"/>
<evidence type="ECO:0000313" key="2">
    <source>
        <dbReference type="EMBL" id="KKW12769.1"/>
    </source>
</evidence>
<gene>
    <name evidence="2" type="ORF">UY48_C0009G0002</name>
</gene>
<reference evidence="2 3" key="1">
    <citation type="journal article" date="2015" name="Nature">
        <title>rRNA introns, odd ribosomes, and small enigmatic genomes across a large radiation of phyla.</title>
        <authorList>
            <person name="Brown C.T."/>
            <person name="Hug L.A."/>
            <person name="Thomas B.C."/>
            <person name="Sharon I."/>
            <person name="Castelle C.J."/>
            <person name="Singh A."/>
            <person name="Wilkins M.J."/>
            <person name="Williams K.H."/>
            <person name="Banfield J.F."/>
        </authorList>
    </citation>
    <scope>NUCLEOTIDE SEQUENCE [LARGE SCALE GENOMIC DNA]</scope>
</reference>
<sequence>MPTLLILPRTRRERFMDRVFIVIGIALICSVPILLAKVSIDYVQMESKVLELENKLKECRPQLCLIL</sequence>
<organism evidence="2 3">
    <name type="scientific">Candidatus Gottesmanbacteria bacterium GW2011_GWB1_49_7</name>
    <dbReference type="NCBI Taxonomy" id="1618448"/>
    <lineage>
        <taxon>Bacteria</taxon>
        <taxon>Candidatus Gottesmaniibacteriota</taxon>
    </lineage>
</organism>
<dbReference type="Proteomes" id="UP000034588">
    <property type="component" value="Unassembled WGS sequence"/>
</dbReference>
<keyword evidence="1" id="KW-0812">Transmembrane</keyword>